<dbReference type="OrthoDB" id="3286086at2"/>
<sequence length="303" mass="34079">MGNPVMSKDQFERAVQFMKETARPLEQAWFAYEFDGGSAGDVMRELAVYQNADGGFGNALEPDVRVAASSALATTVALQQLSRLKADSSSPLVSGAIRYLLNTYNTTQQAGWDIVPSEVESAPRAPWWNYNAAHDGWGNPAVEIVGFFYEYSDIVPAELLDQLTQHAITYINETSSRKDFHELLCCLRFAELVRESVLREVKPALDEMVNNCVTTDPSQWNGYCLTPIQVAESPNSIYYSQLSRSALLYLEHLLSKQQEDGSWAPTWSWGQFEEVWPQAEREWKSVLTLEALRRLKAYGIVSS</sequence>
<gene>
    <name evidence="1" type="ORF">DFP97_12086</name>
</gene>
<keyword evidence="2" id="KW-1185">Reference proteome</keyword>
<organism evidence="1 2">
    <name type="scientific">Paenibacillus prosopidis</name>
    <dbReference type="NCBI Taxonomy" id="630520"/>
    <lineage>
        <taxon>Bacteria</taxon>
        <taxon>Bacillati</taxon>
        <taxon>Bacillota</taxon>
        <taxon>Bacilli</taxon>
        <taxon>Bacillales</taxon>
        <taxon>Paenibacillaceae</taxon>
        <taxon>Paenibacillus</taxon>
    </lineage>
</organism>
<dbReference type="EMBL" id="QPJD01000020">
    <property type="protein sequence ID" value="RCW41949.1"/>
    <property type="molecule type" value="Genomic_DNA"/>
</dbReference>
<comment type="caution">
    <text evidence="1">The sequence shown here is derived from an EMBL/GenBank/DDBJ whole genome shotgun (WGS) entry which is preliminary data.</text>
</comment>
<dbReference type="InterPro" id="IPR008930">
    <property type="entry name" value="Terpenoid_cyclase/PrenylTrfase"/>
</dbReference>
<evidence type="ECO:0008006" key="3">
    <source>
        <dbReference type="Google" id="ProtNLM"/>
    </source>
</evidence>
<evidence type="ECO:0000313" key="1">
    <source>
        <dbReference type="EMBL" id="RCW41949.1"/>
    </source>
</evidence>
<name>A0A368VMC4_9BACL</name>
<accession>A0A368VMC4</accession>
<evidence type="ECO:0000313" key="2">
    <source>
        <dbReference type="Proteomes" id="UP000252415"/>
    </source>
</evidence>
<protein>
    <recommendedName>
        <fullName evidence="3">Prenyltransferase/squalene oxidase-like repeat protein</fullName>
    </recommendedName>
</protein>
<dbReference type="SUPFAM" id="SSF48239">
    <property type="entry name" value="Terpenoid cyclases/Protein prenyltransferases"/>
    <property type="match status" value="1"/>
</dbReference>
<proteinExistence type="predicted"/>
<dbReference type="Proteomes" id="UP000252415">
    <property type="component" value="Unassembled WGS sequence"/>
</dbReference>
<dbReference type="AlphaFoldDB" id="A0A368VMC4"/>
<reference evidence="1 2" key="1">
    <citation type="submission" date="2018-07" db="EMBL/GenBank/DDBJ databases">
        <title>Genomic Encyclopedia of Type Strains, Phase III (KMG-III): the genomes of soil and plant-associated and newly described type strains.</title>
        <authorList>
            <person name="Whitman W."/>
        </authorList>
    </citation>
    <scope>NUCLEOTIDE SEQUENCE [LARGE SCALE GENOMIC DNA]</scope>
    <source>
        <strain evidence="1 2">CECT 7506</strain>
    </source>
</reference>
<dbReference type="RefSeq" id="WP_114383530.1">
    <property type="nucleotide sequence ID" value="NZ_QPJD01000020.1"/>
</dbReference>